<keyword evidence="4 5" id="KW-0472">Membrane</keyword>
<organism evidence="6">
    <name type="scientific">Corethron hystrix</name>
    <dbReference type="NCBI Taxonomy" id="216773"/>
    <lineage>
        <taxon>Eukaryota</taxon>
        <taxon>Sar</taxon>
        <taxon>Stramenopiles</taxon>
        <taxon>Ochrophyta</taxon>
        <taxon>Bacillariophyta</taxon>
        <taxon>Coscinodiscophyceae</taxon>
        <taxon>Corethrophycidae</taxon>
        <taxon>Corethrales</taxon>
        <taxon>Corethraceae</taxon>
        <taxon>Corethron</taxon>
    </lineage>
</organism>
<dbReference type="GO" id="GO:0016020">
    <property type="term" value="C:membrane"/>
    <property type="evidence" value="ECO:0007669"/>
    <property type="project" value="UniProtKB-SubCell"/>
</dbReference>
<evidence type="ECO:0000256" key="1">
    <source>
        <dbReference type="ARBA" id="ARBA00004141"/>
    </source>
</evidence>
<evidence type="ECO:0000313" key="6">
    <source>
        <dbReference type="EMBL" id="CAD8898838.1"/>
    </source>
</evidence>
<dbReference type="AlphaFoldDB" id="A0A7S1BWC7"/>
<reference evidence="6" key="1">
    <citation type="submission" date="2021-01" db="EMBL/GenBank/DDBJ databases">
        <authorList>
            <person name="Corre E."/>
            <person name="Pelletier E."/>
            <person name="Niang G."/>
            <person name="Scheremetjew M."/>
            <person name="Finn R."/>
            <person name="Kale V."/>
            <person name="Holt S."/>
            <person name="Cochrane G."/>
            <person name="Meng A."/>
            <person name="Brown T."/>
            <person name="Cohen L."/>
        </authorList>
    </citation>
    <scope>NUCLEOTIDE SEQUENCE</scope>
    <source>
        <strain evidence="6">308</strain>
    </source>
</reference>
<comment type="subcellular location">
    <subcellularLocation>
        <location evidence="1">Membrane</location>
        <topology evidence="1">Multi-pass membrane protein</topology>
    </subcellularLocation>
</comment>
<protein>
    <submittedName>
        <fullName evidence="6">Uncharacterized protein</fullName>
    </submittedName>
</protein>
<dbReference type="InterPro" id="IPR014743">
    <property type="entry name" value="Cl-channel_core"/>
</dbReference>
<feature type="transmembrane region" description="Helical" evidence="5">
    <location>
        <begin position="254"/>
        <end position="279"/>
    </location>
</feature>
<gene>
    <name evidence="6" type="ORF">CHYS00102_LOCUS26054</name>
</gene>
<evidence type="ECO:0000256" key="2">
    <source>
        <dbReference type="ARBA" id="ARBA00022692"/>
    </source>
</evidence>
<dbReference type="Gene3D" id="1.10.3080.10">
    <property type="entry name" value="Clc chloride channel"/>
    <property type="match status" value="1"/>
</dbReference>
<dbReference type="Pfam" id="PF00654">
    <property type="entry name" value="Voltage_CLC"/>
    <property type="match status" value="1"/>
</dbReference>
<feature type="transmembrane region" description="Helical" evidence="5">
    <location>
        <begin position="220"/>
        <end position="248"/>
    </location>
</feature>
<dbReference type="GO" id="GO:0015108">
    <property type="term" value="F:chloride transmembrane transporter activity"/>
    <property type="evidence" value="ECO:0007669"/>
    <property type="project" value="InterPro"/>
</dbReference>
<feature type="transmembrane region" description="Helical" evidence="5">
    <location>
        <begin position="109"/>
        <end position="127"/>
    </location>
</feature>
<keyword evidence="2 5" id="KW-0812">Transmembrane</keyword>
<evidence type="ECO:0000256" key="4">
    <source>
        <dbReference type="ARBA" id="ARBA00023136"/>
    </source>
</evidence>
<dbReference type="EMBL" id="HBFR01035731">
    <property type="protein sequence ID" value="CAD8898838.1"/>
    <property type="molecule type" value="Transcribed_RNA"/>
</dbReference>
<name>A0A7S1BWC7_9STRA</name>
<feature type="transmembrane region" description="Helical" evidence="5">
    <location>
        <begin position="64"/>
        <end position="89"/>
    </location>
</feature>
<sequence>MNIDSFVAHSVSSAPASRDDRHDHVEQAALGGSADAAVFAVIRALTGDRLDTSLQVPEYTYETWHLAAAAVLGGLSGLLGLFFILLLAIFEQLRKRLSDRFFKKGALRWVGAVLFPVLALSACGYVEKQHPYGVGSDISRLYQLVEYAASLDAANDISDDCAPLIKDPTTMLHAALLKVTLTALSLGFGLVGGIVLPLLFAGLCLAVAVLLAVPSLPVLVVLPCVTVSVCGSFVPLPFFFSFLMVSVLPVDGSVGAPIFVSVLAAYTLNIGLGFIPFALTRKTRKLQEEITMRRNQEYQHDFEDSLPRMS</sequence>
<keyword evidence="3 5" id="KW-1133">Transmembrane helix</keyword>
<accession>A0A7S1BWC7</accession>
<dbReference type="SUPFAM" id="SSF81340">
    <property type="entry name" value="Clc chloride channel"/>
    <property type="match status" value="1"/>
</dbReference>
<evidence type="ECO:0000256" key="5">
    <source>
        <dbReference type="SAM" id="Phobius"/>
    </source>
</evidence>
<dbReference type="InterPro" id="IPR001807">
    <property type="entry name" value="ClC"/>
</dbReference>
<proteinExistence type="predicted"/>
<evidence type="ECO:0000256" key="3">
    <source>
        <dbReference type="ARBA" id="ARBA00022989"/>
    </source>
</evidence>
<feature type="transmembrane region" description="Helical" evidence="5">
    <location>
        <begin position="186"/>
        <end position="213"/>
    </location>
</feature>